<proteinExistence type="predicted"/>
<keyword evidence="2" id="KW-1185">Reference proteome</keyword>
<reference evidence="1" key="2">
    <citation type="submission" date="2021-09" db="EMBL/GenBank/DDBJ databases">
        <authorList>
            <person name="Jia N."/>
            <person name="Wang J."/>
            <person name="Shi W."/>
            <person name="Du L."/>
            <person name="Sun Y."/>
            <person name="Zhan W."/>
            <person name="Jiang J."/>
            <person name="Wang Q."/>
            <person name="Zhang B."/>
            <person name="Ji P."/>
            <person name="Sakyi L.B."/>
            <person name="Cui X."/>
            <person name="Yuan T."/>
            <person name="Jiang B."/>
            <person name="Yang W."/>
            <person name="Lam T.T.-Y."/>
            <person name="Chang Q."/>
            <person name="Ding S."/>
            <person name="Wang X."/>
            <person name="Zhu J."/>
            <person name="Ruan X."/>
            <person name="Zhao L."/>
            <person name="Wei J."/>
            <person name="Que T."/>
            <person name="Du C."/>
            <person name="Cheng J."/>
            <person name="Dai P."/>
            <person name="Han X."/>
            <person name="Huang E."/>
            <person name="Gao Y."/>
            <person name="Liu J."/>
            <person name="Shao H."/>
            <person name="Ye R."/>
            <person name="Li L."/>
            <person name="Wei W."/>
            <person name="Wang X."/>
            <person name="Wang C."/>
            <person name="Huo Q."/>
            <person name="Li W."/>
            <person name="Guo W."/>
            <person name="Chen H."/>
            <person name="Chen S."/>
            <person name="Zhou L."/>
            <person name="Zhou L."/>
            <person name="Ni X."/>
            <person name="Tian J."/>
            <person name="Zhou Y."/>
            <person name="Sheng Y."/>
            <person name="Liu T."/>
            <person name="Pan Y."/>
            <person name="Xia L."/>
            <person name="Li J."/>
            <person name="Zhao F."/>
            <person name="Cao W."/>
        </authorList>
    </citation>
    <scope>NUCLEOTIDE SEQUENCE</scope>
    <source>
        <strain evidence="1">Rmic-2018</strain>
        <tissue evidence="1">Larvae</tissue>
    </source>
</reference>
<dbReference type="SUPFAM" id="SSF52047">
    <property type="entry name" value="RNI-like"/>
    <property type="match status" value="1"/>
</dbReference>
<dbReference type="EMBL" id="JABSTU010000005">
    <property type="protein sequence ID" value="KAH8031649.1"/>
    <property type="molecule type" value="Genomic_DNA"/>
</dbReference>
<protein>
    <submittedName>
        <fullName evidence="1">Uncharacterized protein</fullName>
    </submittedName>
</protein>
<dbReference type="AlphaFoldDB" id="A0A9J6EBK3"/>
<reference evidence="1" key="1">
    <citation type="journal article" date="2020" name="Cell">
        <title>Large-Scale Comparative Analyses of Tick Genomes Elucidate Their Genetic Diversity and Vector Capacities.</title>
        <authorList>
            <consortium name="Tick Genome and Microbiome Consortium (TIGMIC)"/>
            <person name="Jia N."/>
            <person name="Wang J."/>
            <person name="Shi W."/>
            <person name="Du L."/>
            <person name="Sun Y."/>
            <person name="Zhan W."/>
            <person name="Jiang J.F."/>
            <person name="Wang Q."/>
            <person name="Zhang B."/>
            <person name="Ji P."/>
            <person name="Bell-Sakyi L."/>
            <person name="Cui X.M."/>
            <person name="Yuan T.T."/>
            <person name="Jiang B.G."/>
            <person name="Yang W.F."/>
            <person name="Lam T.T."/>
            <person name="Chang Q.C."/>
            <person name="Ding S.J."/>
            <person name="Wang X.J."/>
            <person name="Zhu J.G."/>
            <person name="Ruan X.D."/>
            <person name="Zhao L."/>
            <person name="Wei J.T."/>
            <person name="Ye R.Z."/>
            <person name="Que T.C."/>
            <person name="Du C.H."/>
            <person name="Zhou Y.H."/>
            <person name="Cheng J.X."/>
            <person name="Dai P.F."/>
            <person name="Guo W.B."/>
            <person name="Han X.H."/>
            <person name="Huang E.J."/>
            <person name="Li L.F."/>
            <person name="Wei W."/>
            <person name="Gao Y.C."/>
            <person name="Liu J.Z."/>
            <person name="Shao H.Z."/>
            <person name="Wang X."/>
            <person name="Wang C.C."/>
            <person name="Yang T.C."/>
            <person name="Huo Q.B."/>
            <person name="Li W."/>
            <person name="Chen H.Y."/>
            <person name="Chen S.E."/>
            <person name="Zhou L.G."/>
            <person name="Ni X.B."/>
            <person name="Tian J.H."/>
            <person name="Sheng Y."/>
            <person name="Liu T."/>
            <person name="Pan Y.S."/>
            <person name="Xia L.Y."/>
            <person name="Li J."/>
            <person name="Zhao F."/>
            <person name="Cao W.C."/>
        </authorList>
    </citation>
    <scope>NUCLEOTIDE SEQUENCE</scope>
    <source>
        <strain evidence="1">Rmic-2018</strain>
    </source>
</reference>
<evidence type="ECO:0000313" key="1">
    <source>
        <dbReference type="EMBL" id="KAH8031649.1"/>
    </source>
</evidence>
<dbReference type="VEuPathDB" id="VectorBase:LOC119164874"/>
<sequence>MSFPCGLPQAPTRPSLLSKSTPSLKKLIVRPFRDNYIFSTAILSSLVRNKSVCEAEFDQTLRAHLDVKAVEAVLLANRTLHRLKFRYDSLARKAPELLARALEDNFVFLALEFEGQNAQNNMYRVVSALNRNRSLLNRAVECVLNDARDEHSMRALRLLSTTDSLLDAVSLTSGKVRDECRCLVLEALRSLDCTQLKV</sequence>
<organism evidence="1 2">
    <name type="scientific">Rhipicephalus microplus</name>
    <name type="common">Cattle tick</name>
    <name type="synonym">Boophilus microplus</name>
    <dbReference type="NCBI Taxonomy" id="6941"/>
    <lineage>
        <taxon>Eukaryota</taxon>
        <taxon>Metazoa</taxon>
        <taxon>Ecdysozoa</taxon>
        <taxon>Arthropoda</taxon>
        <taxon>Chelicerata</taxon>
        <taxon>Arachnida</taxon>
        <taxon>Acari</taxon>
        <taxon>Parasitiformes</taxon>
        <taxon>Ixodida</taxon>
        <taxon>Ixodoidea</taxon>
        <taxon>Ixodidae</taxon>
        <taxon>Rhipicephalinae</taxon>
        <taxon>Rhipicephalus</taxon>
        <taxon>Boophilus</taxon>
    </lineage>
</organism>
<gene>
    <name evidence="1" type="ORF">HPB51_019663</name>
</gene>
<name>A0A9J6EBK3_RHIMP</name>
<evidence type="ECO:0000313" key="2">
    <source>
        <dbReference type="Proteomes" id="UP000821866"/>
    </source>
</evidence>
<accession>A0A9J6EBK3</accession>
<comment type="caution">
    <text evidence="1">The sequence shown here is derived from an EMBL/GenBank/DDBJ whole genome shotgun (WGS) entry which is preliminary data.</text>
</comment>
<dbReference type="Proteomes" id="UP000821866">
    <property type="component" value="Chromosome 3"/>
</dbReference>